<dbReference type="Gene3D" id="3.40.1190.10">
    <property type="entry name" value="Mur-like, catalytic domain"/>
    <property type="match status" value="1"/>
</dbReference>
<gene>
    <name evidence="3" type="ORF">H9815_18620</name>
</gene>
<dbReference type="InterPro" id="IPR013221">
    <property type="entry name" value="Mur_ligase_cen"/>
</dbReference>
<dbReference type="SUPFAM" id="SSF51984">
    <property type="entry name" value="MurCD N-terminal domain"/>
    <property type="match status" value="1"/>
</dbReference>
<evidence type="ECO:0000259" key="2">
    <source>
        <dbReference type="Pfam" id="PF08245"/>
    </source>
</evidence>
<dbReference type="Pfam" id="PF01225">
    <property type="entry name" value="Mur_ligase"/>
    <property type="match status" value="1"/>
</dbReference>
<dbReference type="GO" id="GO:0005524">
    <property type="term" value="F:ATP binding"/>
    <property type="evidence" value="ECO:0007669"/>
    <property type="project" value="InterPro"/>
</dbReference>
<dbReference type="SUPFAM" id="SSF53623">
    <property type="entry name" value="MurD-like peptide ligases, catalytic domain"/>
    <property type="match status" value="1"/>
</dbReference>
<keyword evidence="3" id="KW-0436">Ligase</keyword>
<dbReference type="InterPro" id="IPR050061">
    <property type="entry name" value="MurCDEF_pg_biosynth"/>
</dbReference>
<reference evidence="3" key="2">
    <citation type="submission" date="2021-04" db="EMBL/GenBank/DDBJ databases">
        <authorList>
            <person name="Gilroy R."/>
        </authorList>
    </citation>
    <scope>NUCLEOTIDE SEQUENCE</scope>
    <source>
        <strain evidence="3">ChiGjej4B4-7305</strain>
    </source>
</reference>
<organism evidence="3 4">
    <name type="scientific">Candidatus Ruania gallistercoris</name>
    <dbReference type="NCBI Taxonomy" id="2838746"/>
    <lineage>
        <taxon>Bacteria</taxon>
        <taxon>Bacillati</taxon>
        <taxon>Actinomycetota</taxon>
        <taxon>Actinomycetes</taxon>
        <taxon>Micrococcales</taxon>
        <taxon>Ruaniaceae</taxon>
        <taxon>Ruania</taxon>
    </lineage>
</organism>
<name>A0A9D2EI29_9MICO</name>
<reference evidence="3" key="1">
    <citation type="journal article" date="2021" name="PeerJ">
        <title>Extensive microbial diversity within the chicken gut microbiome revealed by metagenomics and culture.</title>
        <authorList>
            <person name="Gilroy R."/>
            <person name="Ravi A."/>
            <person name="Getino M."/>
            <person name="Pursley I."/>
            <person name="Horton D.L."/>
            <person name="Alikhan N.F."/>
            <person name="Baker D."/>
            <person name="Gharbi K."/>
            <person name="Hall N."/>
            <person name="Watson M."/>
            <person name="Adriaenssens E.M."/>
            <person name="Foster-Nyarko E."/>
            <person name="Jarju S."/>
            <person name="Secka A."/>
            <person name="Antonio M."/>
            <person name="Oren A."/>
            <person name="Chaudhuri R.R."/>
            <person name="La Ragione R."/>
            <person name="Hildebrand F."/>
            <person name="Pallen M.J."/>
        </authorList>
    </citation>
    <scope>NUCLEOTIDE SEQUENCE</scope>
    <source>
        <strain evidence="3">ChiGjej4B4-7305</strain>
    </source>
</reference>
<proteinExistence type="predicted"/>
<dbReference type="Gene3D" id="3.40.50.720">
    <property type="entry name" value="NAD(P)-binding Rossmann-like Domain"/>
    <property type="match status" value="1"/>
</dbReference>
<dbReference type="InterPro" id="IPR036565">
    <property type="entry name" value="Mur-like_cat_sf"/>
</dbReference>
<feature type="domain" description="Mur ligase N-terminal catalytic" evidence="1">
    <location>
        <begin position="3"/>
        <end position="99"/>
    </location>
</feature>
<dbReference type="GO" id="GO:0016881">
    <property type="term" value="F:acid-amino acid ligase activity"/>
    <property type="evidence" value="ECO:0007669"/>
    <property type="project" value="InterPro"/>
</dbReference>
<evidence type="ECO:0000313" key="3">
    <source>
        <dbReference type="EMBL" id="HIZ37795.1"/>
    </source>
</evidence>
<dbReference type="EMBL" id="DXBY01000321">
    <property type="protein sequence ID" value="HIZ37795.1"/>
    <property type="molecule type" value="Genomic_DNA"/>
</dbReference>
<evidence type="ECO:0000259" key="1">
    <source>
        <dbReference type="Pfam" id="PF01225"/>
    </source>
</evidence>
<dbReference type="PANTHER" id="PTHR43445:SF3">
    <property type="entry name" value="UDP-N-ACETYLMURAMATE--L-ALANINE LIGASE"/>
    <property type="match status" value="1"/>
</dbReference>
<evidence type="ECO:0000313" key="4">
    <source>
        <dbReference type="Proteomes" id="UP000824037"/>
    </source>
</evidence>
<protein>
    <submittedName>
        <fullName evidence="3">UDP-N-acetylmuramate--L-alanine ligase</fullName>
    </submittedName>
</protein>
<dbReference type="InterPro" id="IPR000713">
    <property type="entry name" value="Mur_ligase_N"/>
</dbReference>
<feature type="non-terminal residue" evidence="3">
    <location>
        <position position="313"/>
    </location>
</feature>
<dbReference type="Proteomes" id="UP000824037">
    <property type="component" value="Unassembled WGS sequence"/>
</dbReference>
<dbReference type="Pfam" id="PF08245">
    <property type="entry name" value="Mur_ligase_M"/>
    <property type="match status" value="1"/>
</dbReference>
<feature type="domain" description="Mur ligase central" evidence="2">
    <location>
        <begin position="105"/>
        <end position="292"/>
    </location>
</feature>
<comment type="caution">
    <text evidence="3">The sequence shown here is derived from an EMBL/GenBank/DDBJ whole genome shotgun (WGS) entry which is preliminary data.</text>
</comment>
<accession>A0A9D2EI29</accession>
<dbReference type="PANTHER" id="PTHR43445">
    <property type="entry name" value="UDP-N-ACETYLMURAMATE--L-ALANINE LIGASE-RELATED"/>
    <property type="match status" value="1"/>
</dbReference>
<dbReference type="AlphaFoldDB" id="A0A9D2EI29"/>
<sequence>MRAHFVAIGGAGMSVIAELMLAQGVAVTGSDRSDSPVLARLAELGARVQVGHDGALVQGADLVVVSTAIRPDNLEVVAAREQGIEVIHRSEALARVAREQDFVAVAGAHGKTTTSAMLALALTDLGADPSYAIGAQLRGRGSGGHFGTGSTFVAEADESDGSFLAYRPRVAVVTNIEPDHLDHYGTAAAVHQAFDDFAAQIERGGLLVACTDDPGAADLARRTAARGTRVLAYGTAAVPDLPQVRITIEELGAAGSRAQLVDTGADDEAPTTLTLAVPGEHNLRNATAAWCAGRELGAQPAALAGALGTFNGT</sequence>